<evidence type="ECO:0000256" key="2">
    <source>
        <dbReference type="SAM" id="MobiDB-lite"/>
    </source>
</evidence>
<gene>
    <name evidence="5" type="ORF">BIW11_03398</name>
</gene>
<feature type="domain" description="DRBM" evidence="3">
    <location>
        <begin position="250"/>
        <end position="323"/>
    </location>
</feature>
<dbReference type="SUPFAM" id="SSF54768">
    <property type="entry name" value="dsRNA-binding domain-like"/>
    <property type="match status" value="1"/>
</dbReference>
<dbReference type="PROSITE" id="PS50304">
    <property type="entry name" value="TUDOR"/>
    <property type="match status" value="1"/>
</dbReference>
<keyword evidence="6" id="KW-1185">Reference proteome</keyword>
<dbReference type="SUPFAM" id="SSF63748">
    <property type="entry name" value="Tudor/PWWP/MBT"/>
    <property type="match status" value="3"/>
</dbReference>
<dbReference type="Gene3D" id="3.30.160.20">
    <property type="match status" value="1"/>
</dbReference>
<dbReference type="InParanoid" id="A0A1V9XMA5"/>
<dbReference type="OrthoDB" id="6497946at2759"/>
<evidence type="ECO:0000313" key="6">
    <source>
        <dbReference type="Proteomes" id="UP000192247"/>
    </source>
</evidence>
<accession>A0A1V9XMA5</accession>
<dbReference type="Pfam" id="PF00567">
    <property type="entry name" value="TUDOR"/>
    <property type="match status" value="2"/>
</dbReference>
<evidence type="ECO:0000256" key="1">
    <source>
        <dbReference type="PROSITE-ProRule" id="PRU00266"/>
    </source>
</evidence>
<dbReference type="PROSITE" id="PS50137">
    <property type="entry name" value="DS_RBD"/>
    <property type="match status" value="1"/>
</dbReference>
<proteinExistence type="predicted"/>
<protein>
    <submittedName>
        <fullName evidence="5">Tudor domain-containing protein 7B-like</fullName>
    </submittedName>
</protein>
<feature type="domain" description="Tudor" evidence="4">
    <location>
        <begin position="690"/>
        <end position="749"/>
    </location>
</feature>
<dbReference type="FunCoup" id="A0A1V9XMA5">
    <property type="interactions" value="73"/>
</dbReference>
<reference evidence="5 6" key="1">
    <citation type="journal article" date="2017" name="Gigascience">
        <title>Draft genome of the honey bee ectoparasitic mite, Tropilaelaps mercedesae, is shaped by the parasitic life history.</title>
        <authorList>
            <person name="Dong X."/>
            <person name="Armstrong S.D."/>
            <person name="Xia D."/>
            <person name="Makepeace B.L."/>
            <person name="Darby A.C."/>
            <person name="Kadowaki T."/>
        </authorList>
    </citation>
    <scope>NUCLEOTIDE SEQUENCE [LARGE SCALE GENOMIC DNA]</scope>
    <source>
        <strain evidence="5">Wuxi-XJTLU</strain>
    </source>
</reference>
<keyword evidence="1" id="KW-0694">RNA-binding</keyword>
<dbReference type="InterPro" id="IPR041966">
    <property type="entry name" value="LOTUS-like"/>
</dbReference>
<feature type="compositionally biased region" description="Low complexity" evidence="2">
    <location>
        <begin position="116"/>
        <end position="132"/>
    </location>
</feature>
<dbReference type="InterPro" id="IPR035437">
    <property type="entry name" value="SNase_OB-fold_sf"/>
</dbReference>
<evidence type="ECO:0000259" key="4">
    <source>
        <dbReference type="PROSITE" id="PS50304"/>
    </source>
</evidence>
<dbReference type="CDD" id="cd20379">
    <property type="entry name" value="Tudor_dTUD-like"/>
    <property type="match status" value="1"/>
</dbReference>
<evidence type="ECO:0000259" key="3">
    <source>
        <dbReference type="PROSITE" id="PS50137"/>
    </source>
</evidence>
<comment type="caution">
    <text evidence="5">The sequence shown here is derived from an EMBL/GenBank/DDBJ whole genome shotgun (WGS) entry which is preliminary data.</text>
</comment>
<dbReference type="GO" id="GO:0003723">
    <property type="term" value="F:RNA binding"/>
    <property type="evidence" value="ECO:0007669"/>
    <property type="project" value="UniProtKB-UniRule"/>
</dbReference>
<dbReference type="EMBL" id="MNPL01007684">
    <property type="protein sequence ID" value="OQR74616.1"/>
    <property type="molecule type" value="Genomic_DNA"/>
</dbReference>
<dbReference type="Gene3D" id="3.30.420.610">
    <property type="entry name" value="LOTUS domain-like"/>
    <property type="match status" value="1"/>
</dbReference>
<dbReference type="PANTHER" id="PTHR22948">
    <property type="entry name" value="TUDOR DOMAIN CONTAINING PROTEIN"/>
    <property type="match status" value="1"/>
</dbReference>
<dbReference type="InterPro" id="IPR014720">
    <property type="entry name" value="dsRBD_dom"/>
</dbReference>
<dbReference type="Gene3D" id="2.30.30.140">
    <property type="match status" value="2"/>
</dbReference>
<feature type="compositionally biased region" description="Basic residues" evidence="2">
    <location>
        <begin position="106"/>
        <end position="115"/>
    </location>
</feature>
<dbReference type="GO" id="GO:0005737">
    <property type="term" value="C:cytoplasm"/>
    <property type="evidence" value="ECO:0007669"/>
    <property type="project" value="UniProtKB-ARBA"/>
</dbReference>
<dbReference type="AlphaFoldDB" id="A0A1V9XMA5"/>
<dbReference type="STRING" id="418985.A0A1V9XMA5"/>
<feature type="region of interest" description="Disordered" evidence="2">
    <location>
        <begin position="27"/>
        <end position="179"/>
    </location>
</feature>
<dbReference type="SMART" id="SM00333">
    <property type="entry name" value="TUDOR"/>
    <property type="match status" value="2"/>
</dbReference>
<dbReference type="Gene3D" id="2.40.50.90">
    <property type="match status" value="2"/>
</dbReference>
<organism evidence="5 6">
    <name type="scientific">Tropilaelaps mercedesae</name>
    <dbReference type="NCBI Taxonomy" id="418985"/>
    <lineage>
        <taxon>Eukaryota</taxon>
        <taxon>Metazoa</taxon>
        <taxon>Ecdysozoa</taxon>
        <taxon>Arthropoda</taxon>
        <taxon>Chelicerata</taxon>
        <taxon>Arachnida</taxon>
        <taxon>Acari</taxon>
        <taxon>Parasitiformes</taxon>
        <taxon>Mesostigmata</taxon>
        <taxon>Gamasina</taxon>
        <taxon>Dermanyssoidea</taxon>
        <taxon>Laelapidae</taxon>
        <taxon>Tropilaelaps</taxon>
    </lineage>
</organism>
<name>A0A1V9XMA5_9ACAR</name>
<dbReference type="InterPro" id="IPR050621">
    <property type="entry name" value="Tudor_domain_containing"/>
</dbReference>
<evidence type="ECO:0000313" key="5">
    <source>
        <dbReference type="EMBL" id="OQR74616.1"/>
    </source>
</evidence>
<dbReference type="Proteomes" id="UP000192247">
    <property type="component" value="Unassembled WGS sequence"/>
</dbReference>
<dbReference type="InterPro" id="IPR002999">
    <property type="entry name" value="Tudor"/>
</dbReference>
<sequence>MVVDPHLVSYRPMTAWEYDDLGGAAAVGMGGGNPQQWSTHEDSVEGSAPGPGGGCPGSRGHPMAKPPPGGYSNPEQGLRPGGGVMASESTLRRGFTDLDDPTGQQHQHHQNRRNRSNNNNNNGNVGTGSQNNHTHGNNASNGHWRGGSGGTSNGRGPMTPGHHDGSANQKQASFTPRRGNMVWINPSIQYNGSGGSRSDREYRADRPNAIPIVEPRSRRVVAMRHGHGVAYGAPAGGVKGGAGAPCSSMTAIAMLEAFARASGLPDAEFQLMESKTNKKAAVAEFLCTVEVDGTKYKSYPDYRPTAELAKETAAAKALAALGITKENLQQRVAEKQATLPVADMSTAAQAEAVAVKLAQMLEKRPNGVFCNSVPQLFAEDFKQKLPDDWQTKVSDHKLLDFVPNAIAKCDVLYRRESEGVDPALASAAPQVPPLSITDEQFMFVTTLIVDVNNFYGRVEREEYHSLVSDMEAYYKVESNLAQQKLEPTDRPVVGALYAVFDESWHRVQCMADESGGELAEFRYVDLGITESISRQKLIHLAYDFYTVPFFAVQLRLEEFEEPNVSESKRPSVHALMDRLMQNKILWAVPGPGVDLASRPLSVKVYDTGDESMDSIGSSEGVKDSPSCQQIDINTEVYKMVATPVIFPAPVIAKGYLSCVLPDGFIFLQIEDFGLSELRNLTVEPVSDKPVESVQENKVYCAQLEGSWYRCVATNIVSDQEIDIEFIDYGNRDTVDISKVFALKTGSHIEDLPPQAVKAHMTNLQPTDVWSPEELAKITDFCPEDQVLIVKVSSSARCDGRDCDPSIQHVDIFKRTQPNDELVSVNHKLSEALRQLATATSAASNGHEGAKGTRLAIGTYPALKPVYDKDQPPTIGSTIMLHVVSAASPLALIVQPFNTSGELAKLRAEMQLYYGKQVDRRGEQITTHSVTGRRELLSHYHTNTVHSVDTNREKKNVRESGETETTRSYFSRGLFLGPLTNLACKTLPGIVSLAKDEDGKNVNTLLRMWLFEEISSGENRLDVSEFEIGAGEFFACLQDEIWERAYVEKASGAPSPDGATCTMVVCYFVDNGAYMPLTVAATSIQPLHQQFRQLARQAIQAGLHGVKPREGAADFDPMDCITFQKHITGRDLEGKICGHSEDSRVSPSPTFSLALELFEEDLALCELYTEMNLLTVVKKGTTPAAGSETA</sequence>
<feature type="compositionally biased region" description="Gly residues" evidence="2">
    <location>
        <begin position="144"/>
        <end position="153"/>
    </location>
</feature>
<dbReference type="PANTHER" id="PTHR22948:SF76">
    <property type="entry name" value="FI20010P1-RELATED"/>
    <property type="match status" value="1"/>
</dbReference>